<dbReference type="NCBIfam" id="TIGR00976">
    <property type="entry name" value="CocE_NonD"/>
    <property type="match status" value="2"/>
</dbReference>
<dbReference type="SUPFAM" id="SSF53474">
    <property type="entry name" value="alpha/beta-Hydrolases"/>
    <property type="match status" value="1"/>
</dbReference>
<feature type="signal peptide" evidence="3">
    <location>
        <begin position="1"/>
        <end position="36"/>
    </location>
</feature>
<gene>
    <name evidence="5" type="ordered locus">Srot_0171</name>
</gene>
<dbReference type="RefSeq" id="WP_013137116.1">
    <property type="nucleotide sequence ID" value="NC_014168.1"/>
</dbReference>
<dbReference type="eggNOG" id="COG2936">
    <property type="taxonomic scope" value="Bacteria"/>
</dbReference>
<dbReference type="InterPro" id="IPR008979">
    <property type="entry name" value="Galactose-bd-like_sf"/>
</dbReference>
<dbReference type="Pfam" id="PF02129">
    <property type="entry name" value="Peptidase_S15"/>
    <property type="match status" value="1"/>
</dbReference>
<evidence type="ECO:0000259" key="4">
    <source>
        <dbReference type="SMART" id="SM00939"/>
    </source>
</evidence>
<dbReference type="HOGENOM" id="CLU_015590_4_1_11"/>
<evidence type="ECO:0000256" key="3">
    <source>
        <dbReference type="SAM" id="SignalP"/>
    </source>
</evidence>
<name>D6ZAB8_SEGRD</name>
<dbReference type="Gene3D" id="2.60.120.260">
    <property type="entry name" value="Galactose-binding domain-like"/>
    <property type="match status" value="1"/>
</dbReference>
<feature type="domain" description="Xaa-Pro dipeptidyl-peptidase C-terminal" evidence="4">
    <location>
        <begin position="534"/>
        <end position="805"/>
    </location>
</feature>
<dbReference type="PANTHER" id="PTHR43056:SF10">
    <property type="entry name" value="COCE_NOND FAMILY, PUTATIVE (AFU_ORTHOLOGUE AFUA_7G00600)-RELATED"/>
    <property type="match status" value="1"/>
</dbReference>
<protein>
    <submittedName>
        <fullName evidence="5">Hydrolase CocE/NonD family protein</fullName>
    </submittedName>
</protein>
<evidence type="ECO:0000313" key="5">
    <source>
        <dbReference type="EMBL" id="ADG96660.1"/>
    </source>
</evidence>
<organism evidence="5 6">
    <name type="scientific">Segniliparus rotundus (strain ATCC BAA-972 / CDC 1076 / CIP 108378 / DSM 44985 / JCM 13578)</name>
    <dbReference type="NCBI Taxonomy" id="640132"/>
    <lineage>
        <taxon>Bacteria</taxon>
        <taxon>Bacillati</taxon>
        <taxon>Actinomycetota</taxon>
        <taxon>Actinomycetes</taxon>
        <taxon>Mycobacteriales</taxon>
        <taxon>Segniliparaceae</taxon>
        <taxon>Segniliparus</taxon>
    </lineage>
</organism>
<feature type="compositionally biased region" description="Acidic residues" evidence="2">
    <location>
        <begin position="72"/>
        <end position="98"/>
    </location>
</feature>
<reference evidence="5 6" key="1">
    <citation type="journal article" date="2010" name="Stand. Genomic Sci.">
        <title>Complete genome sequence of Segniliparus rotundus type strain (CDC 1076).</title>
        <authorList>
            <person name="Sikorski J."/>
            <person name="Lapidus A."/>
            <person name="Copeland A."/>
            <person name="Misra M."/>
            <person name="Glavina Del Rio T."/>
            <person name="Nolan M."/>
            <person name="Lucas S."/>
            <person name="Chen F."/>
            <person name="Tice H."/>
            <person name="Cheng J.F."/>
            <person name="Jando M."/>
            <person name="Schneider S."/>
            <person name="Bruce D."/>
            <person name="Goodwin L."/>
            <person name="Pitluck S."/>
            <person name="Liolios K."/>
            <person name="Mikhailova N."/>
            <person name="Pati A."/>
            <person name="Ivanova N."/>
            <person name="Mavromatis K."/>
            <person name="Chen A."/>
            <person name="Palaniappan K."/>
            <person name="Chertkov O."/>
            <person name="Land M."/>
            <person name="Hauser L."/>
            <person name="Chang Y.J."/>
            <person name="Jeffries C.D."/>
            <person name="Brettin T."/>
            <person name="Detter J.C."/>
            <person name="Han C."/>
            <person name="Rohde M."/>
            <person name="Goker M."/>
            <person name="Bristow J."/>
            <person name="Eisen J.A."/>
            <person name="Markowitz V."/>
            <person name="Hugenholtz P."/>
            <person name="Kyrpides N.C."/>
            <person name="Klenk H.P."/>
        </authorList>
    </citation>
    <scope>NUCLEOTIDE SEQUENCE [LARGE SCALE GENOMIC DNA]</scope>
    <source>
        <strain evidence="6">ATCC BAA-972 / CDC 1076 / CIP 108378 / DSM 44985 / JCM 13578</strain>
    </source>
</reference>
<evidence type="ECO:0000256" key="2">
    <source>
        <dbReference type="SAM" id="MobiDB-lite"/>
    </source>
</evidence>
<keyword evidence="1 5" id="KW-0378">Hydrolase</keyword>
<dbReference type="InterPro" id="IPR013736">
    <property type="entry name" value="Xaa-Pro_dipept_C"/>
</dbReference>
<dbReference type="InterPro" id="IPR005674">
    <property type="entry name" value="CocE/Ser_esterase"/>
</dbReference>
<dbReference type="InterPro" id="IPR000383">
    <property type="entry name" value="Xaa-Pro-like_dom"/>
</dbReference>
<accession>D6ZAB8</accession>
<evidence type="ECO:0000313" key="6">
    <source>
        <dbReference type="Proteomes" id="UP000002247"/>
    </source>
</evidence>
<dbReference type="PANTHER" id="PTHR43056">
    <property type="entry name" value="PEPTIDASE S9 PROLYL OLIGOPEPTIDASE"/>
    <property type="match status" value="1"/>
</dbReference>
<dbReference type="GO" id="GO:0008239">
    <property type="term" value="F:dipeptidyl-peptidase activity"/>
    <property type="evidence" value="ECO:0007669"/>
    <property type="project" value="InterPro"/>
</dbReference>
<evidence type="ECO:0000256" key="1">
    <source>
        <dbReference type="ARBA" id="ARBA00022801"/>
    </source>
</evidence>
<dbReference type="InterPro" id="IPR029058">
    <property type="entry name" value="AB_hydrolase_fold"/>
</dbReference>
<dbReference type="SUPFAM" id="SSF49785">
    <property type="entry name" value="Galactose-binding domain-like"/>
    <property type="match status" value="1"/>
</dbReference>
<keyword evidence="3" id="KW-0732">Signal</keyword>
<dbReference type="EMBL" id="CP001958">
    <property type="protein sequence ID" value="ADG96660.1"/>
    <property type="molecule type" value="Genomic_DNA"/>
</dbReference>
<dbReference type="SMART" id="SM00939">
    <property type="entry name" value="PepX_C"/>
    <property type="match status" value="1"/>
</dbReference>
<feature type="compositionally biased region" description="Basic and acidic residues" evidence="2">
    <location>
        <begin position="99"/>
        <end position="109"/>
    </location>
</feature>
<dbReference type="InterPro" id="IPR050585">
    <property type="entry name" value="Xaa-Pro_dipeptidyl-ppase/CocE"/>
</dbReference>
<dbReference type="AlphaFoldDB" id="D6ZAB8"/>
<feature type="region of interest" description="Disordered" evidence="2">
    <location>
        <begin position="72"/>
        <end position="111"/>
    </location>
</feature>
<dbReference type="KEGG" id="srt:Srot_0171"/>
<dbReference type="Proteomes" id="UP000002247">
    <property type="component" value="Chromosome"/>
</dbReference>
<feature type="chain" id="PRO_5003091763" evidence="3">
    <location>
        <begin position="37"/>
        <end position="816"/>
    </location>
</feature>
<dbReference type="OrthoDB" id="5240615at2"/>
<dbReference type="Pfam" id="PF08530">
    <property type="entry name" value="PepX_C"/>
    <property type="match status" value="1"/>
</dbReference>
<dbReference type="STRING" id="640132.Srot_0171"/>
<proteinExistence type="predicted"/>
<keyword evidence="6" id="KW-1185">Reference proteome</keyword>
<dbReference type="Gene3D" id="3.40.50.1820">
    <property type="entry name" value="alpha/beta hydrolase"/>
    <property type="match status" value="2"/>
</dbReference>
<sequence>MDNGFARCFARWLGTGFASAGLTAAAWLTASAAASADETAASSEGAGAFAPIAPLRDSGLIASNARVAAEADDEANLAAEAPDDADDEASAQDVDVDEREAADANDPKYPDQFTLGDLENQWSDTWENDLQYTNIGIDWDVPITMSDGTVLKANVYRPLNDDGTPVDEQLPVIVNITPYTKLASMAIDSIMIPHYGENWVNFFGDMYMPPGLKGLEQLLQGFNSGFFQELGVDRRLLQSGYAQVVVDQRGTGFSQGTWQVLGKREQLDDKEVVEWASEQPWSNGKVGMTGVSYSAINQLQAAQQHPKGLKALFPVVPSADLVADVVAPGGGVGVGFLPYWLSLINFMKVLPDLSASAGGTYDWQWADDRRKEVFVKLDLLAQALNTPDIDKVAEYYLDSLDEDSPILQEVQRRQAQGQSMGQILVAIARTGSPWRDKALSEGDPHRIPLDVANFADETSPWRKDLITDVSKVDVPTFVVGGWHDLFVNSEVRLLNELPLPPSEKKVLIGDWYHFTTGSGLGKYPNPPRMDVLARAWFDHWLKGIDNGIDTFAPATFFSQSGGSGVWTNADEWPRKGMEYQKLYLSGQQAMSTAFSMLDGSLAEQPDEDENGHWISFGLTNMCSRDMNQPFLGFMAWIDACHIDSRIAELNGLTFTSAPVEEQTVISGPIAVHLNTVQQNKDGYWDVTVNDVDEFGQSTVLSTGQLVVSLRGLNESKTTRLPDGTVVDPYPVLDFANWRPVEPGDPTPIDVGVVPTDATLEPGHRLRVDVFASNFPKSIPIWPLMDDMRLAPQLLELDPDSPSWVVLPVNRNIPGVS</sequence>